<gene>
    <name evidence="3" type="ORF">CSIM01_00099</name>
</gene>
<sequence>MMTLLSPHFKLEEVSEDDMVIASLAWGFTLGFGWLTVWTAIKQTTAMYRRQGDRIYRNSYIWMIWLEILVCTIFSIICWLHLKGIIPPSFAFYFCILTTWALQVQFLLQIIINRCAILLTNQKRAWRLKVGVAVLITAINISVYNIWVPARLQISERYIEINEWWDRCEKVIYLIVDGALNIYFVRIVQKNLVTHGLTKYKRLTQFNMFIIGFSLSMDVLIIAMMSLNNTFVYMQFHPLAYMVKLKIEMSMAELIGKVARKRDLGILSAADFNGNNRDSYQPSEYSLQLPTYARGRPVGGIDATISSQPPNPIELNNVTKPKIPALRGVNVAAVSSGPSSRRPSIGAANATDADGQPKMAIYRTREVVVEIERVPPTQGHQPSTSQASQLTLDDSFDITNFEDDSSIKGLSAAQKSLALPNIQAPWATQEFSTKIWDGTNCDEDPTLPTTIAKIGSWPKDT</sequence>
<dbReference type="OrthoDB" id="3205825at2759"/>
<feature type="transmembrane region" description="Helical" evidence="2">
    <location>
        <begin position="171"/>
        <end position="188"/>
    </location>
</feature>
<dbReference type="AlphaFoldDB" id="A0A135SMC9"/>
<organism evidence="3 4">
    <name type="scientific">Colletotrichum simmondsii</name>
    <dbReference type="NCBI Taxonomy" id="703756"/>
    <lineage>
        <taxon>Eukaryota</taxon>
        <taxon>Fungi</taxon>
        <taxon>Dikarya</taxon>
        <taxon>Ascomycota</taxon>
        <taxon>Pezizomycotina</taxon>
        <taxon>Sordariomycetes</taxon>
        <taxon>Hypocreomycetidae</taxon>
        <taxon>Glomerellales</taxon>
        <taxon>Glomerellaceae</taxon>
        <taxon>Colletotrichum</taxon>
        <taxon>Colletotrichum acutatum species complex</taxon>
    </lineage>
</organism>
<evidence type="ECO:0000256" key="1">
    <source>
        <dbReference type="SAM" id="MobiDB-lite"/>
    </source>
</evidence>
<feature type="transmembrane region" description="Helical" evidence="2">
    <location>
        <begin position="208"/>
        <end position="227"/>
    </location>
</feature>
<keyword evidence="2" id="KW-0472">Membrane</keyword>
<evidence type="ECO:0008006" key="5">
    <source>
        <dbReference type="Google" id="ProtNLM"/>
    </source>
</evidence>
<accession>A0A135SMC9</accession>
<dbReference type="PANTHER" id="PTHR35179">
    <property type="entry name" value="PROTEIN CBG02620"/>
    <property type="match status" value="1"/>
</dbReference>
<dbReference type="PANTHER" id="PTHR35179:SF1">
    <property type="entry name" value="INTEGRAL MEMBRANE PROTEIN"/>
    <property type="match status" value="1"/>
</dbReference>
<keyword evidence="4" id="KW-1185">Reference proteome</keyword>
<feature type="transmembrane region" description="Helical" evidence="2">
    <location>
        <begin position="128"/>
        <end position="147"/>
    </location>
</feature>
<evidence type="ECO:0000313" key="3">
    <source>
        <dbReference type="EMBL" id="KXH37035.1"/>
    </source>
</evidence>
<proteinExistence type="predicted"/>
<feature type="region of interest" description="Disordered" evidence="1">
    <location>
        <begin position="334"/>
        <end position="357"/>
    </location>
</feature>
<keyword evidence="2" id="KW-0812">Transmembrane</keyword>
<feature type="transmembrane region" description="Helical" evidence="2">
    <location>
        <begin position="88"/>
        <end position="108"/>
    </location>
</feature>
<feature type="transmembrane region" description="Helical" evidence="2">
    <location>
        <begin position="62"/>
        <end position="82"/>
    </location>
</feature>
<keyword evidence="2" id="KW-1133">Transmembrane helix</keyword>
<dbReference type="EMBL" id="JFBX01000510">
    <property type="protein sequence ID" value="KXH37035.1"/>
    <property type="molecule type" value="Genomic_DNA"/>
</dbReference>
<evidence type="ECO:0000313" key="4">
    <source>
        <dbReference type="Proteomes" id="UP000070328"/>
    </source>
</evidence>
<protein>
    <recommendedName>
        <fullName evidence="5">Integral membrane protein</fullName>
    </recommendedName>
</protein>
<feature type="transmembrane region" description="Helical" evidence="2">
    <location>
        <begin position="20"/>
        <end position="41"/>
    </location>
</feature>
<comment type="caution">
    <text evidence="3">The sequence shown here is derived from an EMBL/GenBank/DDBJ whole genome shotgun (WGS) entry which is preliminary data.</text>
</comment>
<feature type="compositionally biased region" description="Low complexity" evidence="1">
    <location>
        <begin position="334"/>
        <end position="346"/>
    </location>
</feature>
<reference evidence="3 4" key="1">
    <citation type="submission" date="2014-02" db="EMBL/GenBank/DDBJ databases">
        <title>The genome sequence of Colletotrichum simmondsii CBS122122.</title>
        <authorList>
            <person name="Baroncelli R."/>
            <person name="Thon M.R."/>
        </authorList>
    </citation>
    <scope>NUCLEOTIDE SEQUENCE [LARGE SCALE GENOMIC DNA]</scope>
    <source>
        <strain evidence="3 4">CBS122122</strain>
    </source>
</reference>
<evidence type="ECO:0000256" key="2">
    <source>
        <dbReference type="SAM" id="Phobius"/>
    </source>
</evidence>
<dbReference type="Proteomes" id="UP000070328">
    <property type="component" value="Unassembled WGS sequence"/>
</dbReference>
<name>A0A135SMC9_9PEZI</name>